<protein>
    <submittedName>
        <fullName evidence="1">Uncharacterized protein</fullName>
    </submittedName>
</protein>
<proteinExistence type="predicted"/>
<dbReference type="EMBL" id="CP120365">
    <property type="protein sequence ID" value="WHS94615.1"/>
    <property type="molecule type" value="Genomic_DNA"/>
</dbReference>
<name>A0ABY8TE84_9HYPH</name>
<keyword evidence="2" id="KW-1185">Reference proteome</keyword>
<sequence>MTTTPTSIGGKAMAEHLLFSEHLTAKDVHRPIAETYLGQAHIAGTGPEGKTCRECIFWHVWKSRKVSGGTENIPADPGYFGKRHAKTPCELKKARCNRPILNKANRLIPHTAKACRLFEAAEHVLPAKKSG</sequence>
<reference evidence="1 2" key="1">
    <citation type="submission" date="2023-03" db="EMBL/GenBank/DDBJ databases">
        <authorList>
            <person name="Menendez E."/>
            <person name="Kaur S."/>
            <person name="Flores-Felix J.D."/>
            <person name="diCenzo G.C."/>
            <person name="Peix A."/>
            <person name="Velazquez E."/>
        </authorList>
    </citation>
    <scope>NUCLEOTIDE SEQUENCE [LARGE SCALE GENOMIC DNA]</scope>
    <source>
        <strain evidence="1 2">CCBAU 71714</strain>
    </source>
</reference>
<evidence type="ECO:0000313" key="1">
    <source>
        <dbReference type="EMBL" id="WHS94615.1"/>
    </source>
</evidence>
<dbReference type="Proteomes" id="UP001233264">
    <property type="component" value="Chromosome"/>
</dbReference>
<gene>
    <name evidence="1" type="ORF">PZL22_002351</name>
</gene>
<accession>A0ABY8TE84</accession>
<organism evidence="1 2">
    <name type="scientific">Sinorhizobium kummerowiae</name>
    <dbReference type="NCBI Taxonomy" id="158892"/>
    <lineage>
        <taxon>Bacteria</taxon>
        <taxon>Pseudomonadati</taxon>
        <taxon>Pseudomonadota</taxon>
        <taxon>Alphaproteobacteria</taxon>
        <taxon>Hyphomicrobiales</taxon>
        <taxon>Rhizobiaceae</taxon>
        <taxon>Sinorhizobium/Ensifer group</taxon>
        <taxon>Sinorhizobium</taxon>
    </lineage>
</organism>
<evidence type="ECO:0000313" key="2">
    <source>
        <dbReference type="Proteomes" id="UP001233264"/>
    </source>
</evidence>